<protein>
    <submittedName>
        <fullName evidence="1">Uncharacterized protein</fullName>
    </submittedName>
</protein>
<evidence type="ECO:0000313" key="1">
    <source>
        <dbReference type="EMBL" id="CPR07270.1"/>
    </source>
</evidence>
<sequence length="441" mass="48342">MMLTAYDPPAFLTDFDRIPGQLACWSRAVSGWFDESIGLQDALLHGQPCQYYNQLKTPPVGPVLEQEIVWNAFSGTLRKRWGRARALALAEQLAPLTERIDGPGAYRTGGQWQDLHYRAQDEYCEWLVTRDPDGGIRRVTFTSEPPEYWQALNGDMLPNLDGLPTYPTVGDPDLLVELYRHYVSPEVVYDDLICGEDLIDYTDPDAPKVMYAQGSYNPYNRWNTVDGIMHLSQPNNTLREEIRLGADATVLRSPSGSGGRRIFDADALICCANYGGANRCSDPTIGASVNDLASLGYAITLRNPVGLYIDELDVTGWATPQGKPVDPGWFRILRGGPGLIERAVFEVPDRLGFRVSDLTIGAEPITVGGQLAECITVKLVGLASEAGKYSNTTVPCDFSCCADAANPSFVYLQPLSAACPPGRIPAFNYPVPHDPGEADDD</sequence>
<proteinExistence type="predicted"/>
<dbReference type="Proteomes" id="UP000198875">
    <property type="component" value="Unassembled WGS sequence"/>
</dbReference>
<reference evidence="1 2" key="1">
    <citation type="submission" date="2015-03" db="EMBL/GenBank/DDBJ databases">
        <authorList>
            <person name="Murphy D."/>
        </authorList>
    </citation>
    <scope>NUCLEOTIDE SEQUENCE [LARGE SCALE GENOMIC DNA]</scope>
    <source>
        <strain evidence="1 2">DSM 44277</strain>
    </source>
</reference>
<gene>
    <name evidence="1" type="ORF">BN971_00973</name>
</gene>
<evidence type="ECO:0000313" key="2">
    <source>
        <dbReference type="Proteomes" id="UP000198875"/>
    </source>
</evidence>
<organism evidence="1 2">
    <name type="scientific">Mycobacterium bohemicum DSM 44277</name>
    <dbReference type="NCBI Taxonomy" id="1236609"/>
    <lineage>
        <taxon>Bacteria</taxon>
        <taxon>Bacillati</taxon>
        <taxon>Actinomycetota</taxon>
        <taxon>Actinomycetes</taxon>
        <taxon>Mycobacteriales</taxon>
        <taxon>Mycobacteriaceae</taxon>
        <taxon>Mycobacterium</taxon>
    </lineage>
</organism>
<name>A0A0U0W4D6_MYCBE</name>
<accession>A0A0U0W4D6</accession>
<dbReference type="EMBL" id="CSTD01000001">
    <property type="protein sequence ID" value="CPR07270.1"/>
    <property type="molecule type" value="Genomic_DNA"/>
</dbReference>
<dbReference type="AlphaFoldDB" id="A0A0U0W4D6"/>